<dbReference type="PROSITE" id="PS51362">
    <property type="entry name" value="TGF_BETA_2"/>
    <property type="match status" value="1"/>
</dbReference>
<dbReference type="PANTHER" id="PTHR11848">
    <property type="entry name" value="TGF-BETA FAMILY"/>
    <property type="match status" value="1"/>
</dbReference>
<feature type="compositionally biased region" description="Basic and acidic residues" evidence="7">
    <location>
        <begin position="233"/>
        <end position="242"/>
    </location>
</feature>
<evidence type="ECO:0000256" key="1">
    <source>
        <dbReference type="ARBA" id="ARBA00004613"/>
    </source>
</evidence>
<dbReference type="Proteomes" id="UP001217089">
    <property type="component" value="Unassembled WGS sequence"/>
</dbReference>
<evidence type="ECO:0000256" key="3">
    <source>
        <dbReference type="ARBA" id="ARBA00022525"/>
    </source>
</evidence>
<dbReference type="Pfam" id="PF00688">
    <property type="entry name" value="TGFb_propeptide"/>
    <property type="match status" value="1"/>
</dbReference>
<dbReference type="PROSITE" id="PS00250">
    <property type="entry name" value="TGF_BETA_1"/>
    <property type="match status" value="1"/>
</dbReference>
<accession>A0ABQ9FNL8</accession>
<evidence type="ECO:0000313" key="10">
    <source>
        <dbReference type="Proteomes" id="UP001217089"/>
    </source>
</evidence>
<gene>
    <name evidence="9" type="ORF">KUTeg_003939</name>
</gene>
<sequence length="411" mass="47777">MSEVNDEGMFVFNLTSLKPRERLLSAEIHLYKKKAKKPWHRKRDVEMELFEIAPHYITQNGKITMRAESFGWQWYDVTDAVSSCLAARRDTPHIFALNFKFEKPNGKVRKLALQKFIRHHSKPFLIVYSNDTQVIDFNELGPMSENEELDDPVLPENLDSVDFELNTMRTLNDKNSEDTKLSDNQSKNTKSSVQNRKKRSIFNNEIPEDPADYRKFNRRFNKIPATHPGILQTRRESRHKLSDPQLIPYPEKKHRRKNRRKNRKGRKFKKKHGKRKRKNKNGIFPKEWDNHNFEVGNHATGENSKGGVCSRRKLVVDFADISWGEWIISPKSFEAHYCAGSCPFPLTKRLKPTNHATIQSMVHAIGIYADVPAPCCVPDSMSSVTLLYFDENRNVVLKNYPSMTVNSCACR</sequence>
<organism evidence="9 10">
    <name type="scientific">Tegillarca granosa</name>
    <name type="common">Malaysian cockle</name>
    <name type="synonym">Anadara granosa</name>
    <dbReference type="NCBI Taxonomy" id="220873"/>
    <lineage>
        <taxon>Eukaryota</taxon>
        <taxon>Metazoa</taxon>
        <taxon>Spiralia</taxon>
        <taxon>Lophotrochozoa</taxon>
        <taxon>Mollusca</taxon>
        <taxon>Bivalvia</taxon>
        <taxon>Autobranchia</taxon>
        <taxon>Pteriomorphia</taxon>
        <taxon>Arcoida</taxon>
        <taxon>Arcoidea</taxon>
        <taxon>Arcidae</taxon>
        <taxon>Tegillarca</taxon>
    </lineage>
</organism>
<dbReference type="InterPro" id="IPR015615">
    <property type="entry name" value="TGF-beta-rel"/>
</dbReference>
<evidence type="ECO:0000256" key="6">
    <source>
        <dbReference type="RuleBase" id="RU000354"/>
    </source>
</evidence>
<dbReference type="EMBL" id="JARBDR010000214">
    <property type="protein sequence ID" value="KAJ8318848.1"/>
    <property type="molecule type" value="Genomic_DNA"/>
</dbReference>
<dbReference type="PANTHER" id="PTHR11848:SF270">
    <property type="entry name" value="BONE MORPHOGENETIC PROTEIN 3-LIKE"/>
    <property type="match status" value="1"/>
</dbReference>
<protein>
    <recommendedName>
        <fullName evidence="8">TGF-beta family profile domain-containing protein</fullName>
    </recommendedName>
</protein>
<dbReference type="InterPro" id="IPR029034">
    <property type="entry name" value="Cystine-knot_cytokine"/>
</dbReference>
<keyword evidence="10" id="KW-1185">Reference proteome</keyword>
<dbReference type="InterPro" id="IPR017948">
    <property type="entry name" value="TGFb_CS"/>
</dbReference>
<comment type="subcellular location">
    <subcellularLocation>
        <location evidence="1">Secreted</location>
    </subcellularLocation>
</comment>
<keyword evidence="3" id="KW-0964">Secreted</keyword>
<reference evidence="9 10" key="1">
    <citation type="submission" date="2022-12" db="EMBL/GenBank/DDBJ databases">
        <title>Chromosome-level genome of Tegillarca granosa.</title>
        <authorList>
            <person name="Kim J."/>
        </authorList>
    </citation>
    <scope>NUCLEOTIDE SEQUENCE [LARGE SCALE GENOMIC DNA]</scope>
    <source>
        <strain evidence="9">Teg-2019</strain>
        <tissue evidence="9">Adductor muscle</tissue>
    </source>
</reference>
<keyword evidence="4 6" id="KW-0339">Growth factor</keyword>
<feature type="compositionally biased region" description="Polar residues" evidence="7">
    <location>
        <begin position="182"/>
        <end position="194"/>
    </location>
</feature>
<feature type="domain" description="TGF-beta family profile" evidence="8">
    <location>
        <begin position="275"/>
        <end position="411"/>
    </location>
</feature>
<dbReference type="Pfam" id="PF00019">
    <property type="entry name" value="TGF_beta"/>
    <property type="match status" value="1"/>
</dbReference>
<evidence type="ECO:0000256" key="4">
    <source>
        <dbReference type="ARBA" id="ARBA00023030"/>
    </source>
</evidence>
<dbReference type="SMART" id="SM00204">
    <property type="entry name" value="TGFB"/>
    <property type="match status" value="1"/>
</dbReference>
<comment type="similarity">
    <text evidence="2 6">Belongs to the TGF-beta family.</text>
</comment>
<feature type="compositionally biased region" description="Basic and acidic residues" evidence="7">
    <location>
        <begin position="171"/>
        <end position="181"/>
    </location>
</feature>
<evidence type="ECO:0000256" key="5">
    <source>
        <dbReference type="ARBA" id="ARBA00023157"/>
    </source>
</evidence>
<proteinExistence type="inferred from homology"/>
<dbReference type="PRINTS" id="PR00669">
    <property type="entry name" value="INHIBINA"/>
</dbReference>
<keyword evidence="5" id="KW-1015">Disulfide bond</keyword>
<dbReference type="SUPFAM" id="SSF57501">
    <property type="entry name" value="Cystine-knot cytokines"/>
    <property type="match status" value="1"/>
</dbReference>
<feature type="compositionally biased region" description="Basic residues" evidence="7">
    <location>
        <begin position="252"/>
        <end position="280"/>
    </location>
</feature>
<evidence type="ECO:0000313" key="9">
    <source>
        <dbReference type="EMBL" id="KAJ8318848.1"/>
    </source>
</evidence>
<evidence type="ECO:0000256" key="7">
    <source>
        <dbReference type="SAM" id="MobiDB-lite"/>
    </source>
</evidence>
<evidence type="ECO:0000256" key="2">
    <source>
        <dbReference type="ARBA" id="ARBA00006656"/>
    </source>
</evidence>
<dbReference type="CDD" id="cd13763">
    <property type="entry name" value="TGF_beta_BMP3_like"/>
    <property type="match status" value="1"/>
</dbReference>
<name>A0ABQ9FNL8_TEGGR</name>
<feature type="region of interest" description="Disordered" evidence="7">
    <location>
        <begin position="169"/>
        <end position="289"/>
    </location>
</feature>
<dbReference type="InterPro" id="IPR001839">
    <property type="entry name" value="TGF-b_C"/>
</dbReference>
<comment type="caution">
    <text evidence="9">The sequence shown here is derived from an EMBL/GenBank/DDBJ whole genome shotgun (WGS) entry which is preliminary data.</text>
</comment>
<dbReference type="InterPro" id="IPR001111">
    <property type="entry name" value="TGF-b_propeptide"/>
</dbReference>
<evidence type="ECO:0000259" key="8">
    <source>
        <dbReference type="PROSITE" id="PS51362"/>
    </source>
</evidence>
<dbReference type="Gene3D" id="2.10.90.10">
    <property type="entry name" value="Cystine-knot cytokines"/>
    <property type="match status" value="1"/>
</dbReference>